<reference evidence="1" key="1">
    <citation type="submission" date="2023-08" db="EMBL/GenBank/DDBJ databases">
        <title>Black Yeasts Isolated from many extreme environments.</title>
        <authorList>
            <person name="Coleine C."/>
            <person name="Stajich J.E."/>
            <person name="Selbmann L."/>
        </authorList>
    </citation>
    <scope>NUCLEOTIDE SEQUENCE</scope>
    <source>
        <strain evidence="1">CCFEE 5810</strain>
    </source>
</reference>
<dbReference type="Proteomes" id="UP001310594">
    <property type="component" value="Unassembled WGS sequence"/>
</dbReference>
<proteinExistence type="predicted"/>
<accession>A0AAN8A2I3</accession>
<dbReference type="EMBL" id="JAVRQU010000009">
    <property type="protein sequence ID" value="KAK5698622.1"/>
    <property type="molecule type" value="Genomic_DNA"/>
</dbReference>
<comment type="caution">
    <text evidence="1">The sequence shown here is derived from an EMBL/GenBank/DDBJ whole genome shotgun (WGS) entry which is preliminary data.</text>
</comment>
<evidence type="ECO:0000313" key="1">
    <source>
        <dbReference type="EMBL" id="KAK5698622.1"/>
    </source>
</evidence>
<dbReference type="AlphaFoldDB" id="A0AAN8A2I3"/>
<sequence>MHNLIAGYPSSELGRLAESKMQIFDAPTFMALPQHPALQWPAGDNLNTICVMVTALASPMRSWKAQLSDELDAGGPEGRVPEDAVYWTLTPTKDPNNWWGFMPTIYAIKNAGIWTRVERVL</sequence>
<name>A0AAN8A2I3_9PEZI</name>
<organism evidence="1 2">
    <name type="scientific">Elasticomyces elasticus</name>
    <dbReference type="NCBI Taxonomy" id="574655"/>
    <lineage>
        <taxon>Eukaryota</taxon>
        <taxon>Fungi</taxon>
        <taxon>Dikarya</taxon>
        <taxon>Ascomycota</taxon>
        <taxon>Pezizomycotina</taxon>
        <taxon>Dothideomycetes</taxon>
        <taxon>Dothideomycetidae</taxon>
        <taxon>Mycosphaerellales</taxon>
        <taxon>Teratosphaeriaceae</taxon>
        <taxon>Elasticomyces</taxon>
    </lineage>
</organism>
<gene>
    <name evidence="1" type="ORF">LTR97_006268</name>
</gene>
<evidence type="ECO:0000313" key="2">
    <source>
        <dbReference type="Proteomes" id="UP001310594"/>
    </source>
</evidence>
<protein>
    <submittedName>
        <fullName evidence="1">Uncharacterized protein</fullName>
    </submittedName>
</protein>